<dbReference type="EMBL" id="LT605205">
    <property type="protein sequence ID" value="SCD18857.1"/>
    <property type="molecule type" value="Genomic_DNA"/>
</dbReference>
<dbReference type="STRING" id="1642647.PSM36_0021"/>
<dbReference type="KEGG" id="psac:PSM36_0021"/>
<evidence type="ECO:0000313" key="1">
    <source>
        <dbReference type="EMBL" id="SCD18857.1"/>
    </source>
</evidence>
<keyword evidence="2" id="KW-1185">Reference proteome</keyword>
<reference evidence="1 2" key="1">
    <citation type="submission" date="2016-08" db="EMBL/GenBank/DDBJ databases">
        <authorList>
            <person name="Seilhamer J.J."/>
        </authorList>
    </citation>
    <scope>NUCLEOTIDE SEQUENCE [LARGE SCALE GENOMIC DNA]</scope>
    <source>
        <strain evidence="1">M3/6</strain>
    </source>
</reference>
<sequence>MKLFLYFILILSPANGKKGIDKRYCENGRCLARPCFNGIEREG</sequence>
<dbReference type="AlphaFoldDB" id="A0A1R3T2Y2"/>
<evidence type="ECO:0000313" key="2">
    <source>
        <dbReference type="Proteomes" id="UP000187464"/>
    </source>
</evidence>
<gene>
    <name evidence="1" type="ORF">PSM36_0021</name>
</gene>
<name>A0A1R3T2Y2_9BACT</name>
<proteinExistence type="predicted"/>
<dbReference type="Proteomes" id="UP000187464">
    <property type="component" value="Chromosome I"/>
</dbReference>
<accession>A0A1R3T2Y2</accession>
<protein>
    <submittedName>
        <fullName evidence="1">Uncharacterized protein</fullName>
    </submittedName>
</protein>
<organism evidence="1 2">
    <name type="scientific">Proteiniphilum saccharofermentans</name>
    <dbReference type="NCBI Taxonomy" id="1642647"/>
    <lineage>
        <taxon>Bacteria</taxon>
        <taxon>Pseudomonadati</taxon>
        <taxon>Bacteroidota</taxon>
        <taxon>Bacteroidia</taxon>
        <taxon>Bacteroidales</taxon>
        <taxon>Dysgonomonadaceae</taxon>
        <taxon>Proteiniphilum</taxon>
    </lineage>
</organism>